<reference evidence="4" key="1">
    <citation type="submission" date="2022-06" db="EMBL/GenBank/DDBJ databases">
        <title>Isolation and Genomics of Futiania mangrovii gen. nov., sp. nov., a Rare and Metabolically-versatile member in the Class Alphaproteobacteria.</title>
        <authorList>
            <person name="Liu L."/>
            <person name="Huang W.-C."/>
            <person name="Pan J."/>
            <person name="Li J."/>
            <person name="Huang Y."/>
            <person name="Du H."/>
            <person name="Liu Y."/>
            <person name="Li M."/>
        </authorList>
    </citation>
    <scope>NUCLEOTIDE SEQUENCE</scope>
    <source>
        <strain evidence="4">FT118</strain>
    </source>
</reference>
<feature type="domain" description="NAD-dependent epimerase/dehydratase" evidence="1">
    <location>
        <begin position="375"/>
        <end position="602"/>
    </location>
</feature>
<proteinExistence type="predicted"/>
<dbReference type="Gene3D" id="3.40.50.720">
    <property type="entry name" value="NAD(P)-binding Rossmann-like Domain"/>
    <property type="match status" value="2"/>
</dbReference>
<evidence type="ECO:0000259" key="3">
    <source>
        <dbReference type="Pfam" id="PF22725"/>
    </source>
</evidence>
<protein>
    <submittedName>
        <fullName evidence="4">NAD-dependent epimerase/dehydratase family protein</fullName>
    </submittedName>
</protein>
<dbReference type="Pfam" id="PF01408">
    <property type="entry name" value="GFO_IDH_MocA"/>
    <property type="match status" value="1"/>
</dbReference>
<dbReference type="Pfam" id="PF01370">
    <property type="entry name" value="Epimerase"/>
    <property type="match status" value="1"/>
</dbReference>
<evidence type="ECO:0000313" key="4">
    <source>
        <dbReference type="EMBL" id="MCP1337652.1"/>
    </source>
</evidence>
<dbReference type="Gene3D" id="3.30.360.10">
    <property type="entry name" value="Dihydrodipicolinate Reductase, domain 2"/>
    <property type="match status" value="1"/>
</dbReference>
<dbReference type="SUPFAM" id="SSF51735">
    <property type="entry name" value="NAD(P)-binding Rossmann-fold domains"/>
    <property type="match status" value="2"/>
</dbReference>
<dbReference type="InterPro" id="IPR055170">
    <property type="entry name" value="GFO_IDH_MocA-like_dom"/>
</dbReference>
<dbReference type="SUPFAM" id="SSF55347">
    <property type="entry name" value="Glyceraldehyde-3-phosphate dehydrogenase-like, C-terminal domain"/>
    <property type="match status" value="1"/>
</dbReference>
<organism evidence="4 5">
    <name type="scientific">Futiania mangrovi</name>
    <dbReference type="NCBI Taxonomy" id="2959716"/>
    <lineage>
        <taxon>Bacteria</taxon>
        <taxon>Pseudomonadati</taxon>
        <taxon>Pseudomonadota</taxon>
        <taxon>Alphaproteobacteria</taxon>
        <taxon>Futianiales</taxon>
        <taxon>Futianiaceae</taxon>
        <taxon>Futiania</taxon>
    </lineage>
</organism>
<dbReference type="InterPro" id="IPR000683">
    <property type="entry name" value="Gfo/Idh/MocA-like_OxRdtase_N"/>
</dbReference>
<accession>A0A9J6PBV8</accession>
<evidence type="ECO:0000259" key="2">
    <source>
        <dbReference type="Pfam" id="PF01408"/>
    </source>
</evidence>
<dbReference type="RefSeq" id="WP_269333613.1">
    <property type="nucleotide sequence ID" value="NZ_JAMZFT010000003.1"/>
</dbReference>
<dbReference type="GO" id="GO:0000166">
    <property type="term" value="F:nucleotide binding"/>
    <property type="evidence" value="ECO:0007669"/>
    <property type="project" value="InterPro"/>
</dbReference>
<dbReference type="Proteomes" id="UP001055804">
    <property type="component" value="Unassembled WGS sequence"/>
</dbReference>
<dbReference type="EMBL" id="JAMZFT010000003">
    <property type="protein sequence ID" value="MCP1337652.1"/>
    <property type="molecule type" value="Genomic_DNA"/>
</dbReference>
<dbReference type="InterPro" id="IPR036291">
    <property type="entry name" value="NAD(P)-bd_dom_sf"/>
</dbReference>
<dbReference type="InterPro" id="IPR001509">
    <property type="entry name" value="Epimerase_deHydtase"/>
</dbReference>
<evidence type="ECO:0000259" key="1">
    <source>
        <dbReference type="Pfam" id="PF01370"/>
    </source>
</evidence>
<feature type="domain" description="Gfo/Idh/MocA-like oxidoreductase N-terminal" evidence="2">
    <location>
        <begin position="6"/>
        <end position="123"/>
    </location>
</feature>
<dbReference type="InterPro" id="IPR051450">
    <property type="entry name" value="Gfo/Idh/MocA_Oxidoreductases"/>
</dbReference>
<dbReference type="PANTHER" id="PTHR43377:SF2">
    <property type="entry name" value="BINDING ROSSMANN FOLD OXIDOREDUCTASE, PUTATIVE (AFU_ORTHOLOGUE AFUA_4G00560)-RELATED"/>
    <property type="match status" value="1"/>
</dbReference>
<dbReference type="Pfam" id="PF22725">
    <property type="entry name" value="GFO_IDH_MocA_C3"/>
    <property type="match status" value="1"/>
</dbReference>
<feature type="domain" description="GFO/IDH/MocA-like oxidoreductase" evidence="3">
    <location>
        <begin position="132"/>
        <end position="253"/>
    </location>
</feature>
<dbReference type="PANTHER" id="PTHR43377">
    <property type="entry name" value="BILIVERDIN REDUCTASE A"/>
    <property type="match status" value="1"/>
</dbReference>
<gene>
    <name evidence="4" type="ORF">NJQ99_14610</name>
</gene>
<sequence>MARTWRVCIVGTGNIAAAHAEALKGIDGVRIGAAVDPSEAARTAFAAKWGAEGAFANVEQALASGSFDAAHILTPPDHHSAPALATLAAGLPTLVEKPLAVSTAECDALIQAAEAGRATLAVNQNFVHHPSFRKLRALMESGAIGPISHVACVYRAPLRQLASRQFGHWMFRKPVNILLEQAVHPLSQVRALVGPLGGFVTRAGRVDKIGSDIPLLRQADVMFEAERCPVSLHFEVGADFPVWQLTAYGSDGIAIADMYRGQCYVTGRTRWMEPVDLPLTALRTASSMIADTVGRTIRYSLSQIKLVRRSDVFFESMASSVADFYDCLASQQVPETNGAFGAELVRVCEEIAHEIAPAPAEATAVAAEGPEAWDVAVLGGTGFIGTHTVRALVDRGWRVGVMARNTVNLDPIFSHPNVRVLRGDVKNPDDISRAIGPARFVVNLAHGGGGANLDQIRAAMLGSAQSVANICREKKVERLLHVGSIASLYLGPDAGIVRDDTPSDPYPEARNDYARVKAETDTWLLDAHKTDGLPVVILRPGLVVGEGTSPFHGGLGIFNNEQHCIGWSSGRHPLPWILAEDVASAIVQALEARGIDGKTYNLVGDARPSAREFLEQYARVSGRPLVYHSGSPTRLWLTDVAKWMIKRIGGRRVALPSRRDVVSRGLYAIFDCGAAKADLDWSPVSELTVFYERALPRPGA</sequence>
<name>A0A9J6PBV8_9PROT</name>
<keyword evidence="5" id="KW-1185">Reference proteome</keyword>
<dbReference type="AlphaFoldDB" id="A0A9J6PBV8"/>
<evidence type="ECO:0000313" key="5">
    <source>
        <dbReference type="Proteomes" id="UP001055804"/>
    </source>
</evidence>
<comment type="caution">
    <text evidence="4">The sequence shown here is derived from an EMBL/GenBank/DDBJ whole genome shotgun (WGS) entry which is preliminary data.</text>
</comment>